<dbReference type="Pfam" id="PF00146">
    <property type="entry name" value="NADHdh"/>
    <property type="match status" value="1"/>
</dbReference>
<keyword evidence="5" id="KW-0830">Ubiquinone</keyword>
<dbReference type="OrthoDB" id="9803734at2"/>
<dbReference type="GO" id="GO:0005886">
    <property type="term" value="C:plasma membrane"/>
    <property type="evidence" value="ECO:0007669"/>
    <property type="project" value="UniProtKB-SubCell"/>
</dbReference>
<dbReference type="GO" id="GO:0048038">
    <property type="term" value="F:quinone binding"/>
    <property type="evidence" value="ECO:0007669"/>
    <property type="project" value="UniProtKB-KW"/>
</dbReference>
<comment type="catalytic activity">
    <reaction evidence="5">
        <text>a quinone + NADH + 5 H(+)(in) = a quinol + NAD(+) + 4 H(+)(out)</text>
        <dbReference type="Rhea" id="RHEA:57888"/>
        <dbReference type="ChEBI" id="CHEBI:15378"/>
        <dbReference type="ChEBI" id="CHEBI:24646"/>
        <dbReference type="ChEBI" id="CHEBI:57540"/>
        <dbReference type="ChEBI" id="CHEBI:57945"/>
        <dbReference type="ChEBI" id="CHEBI:132124"/>
    </reaction>
</comment>
<evidence type="ECO:0000256" key="3">
    <source>
        <dbReference type="ARBA" id="ARBA00022989"/>
    </source>
</evidence>
<feature type="transmembrane region" description="Helical" evidence="5">
    <location>
        <begin position="165"/>
        <end position="188"/>
    </location>
</feature>
<keyword evidence="8" id="KW-1185">Reference proteome</keyword>
<evidence type="ECO:0000256" key="1">
    <source>
        <dbReference type="ARBA" id="ARBA00004141"/>
    </source>
</evidence>
<feature type="transmembrane region" description="Helical" evidence="5">
    <location>
        <begin position="307"/>
        <end position="334"/>
    </location>
</feature>
<dbReference type="Proteomes" id="UP000650511">
    <property type="component" value="Unassembled WGS sequence"/>
</dbReference>
<gene>
    <name evidence="5 7" type="primary">nuoH</name>
    <name evidence="7" type="ORF">GCM10011354_15680</name>
</gene>
<sequence length="368" mass="39309">MIEAFTVVSRGFVAQTPGLLDTDTFLLSVALKVALVLGLFFVVPLAVGYMEHKAMARLQHRRGPMFAGPAGSLQLVADGIKFLQKEDVIPRAADKHVFALAPGLALVPAILIFFVLPLAPGVWAADLELGLFYALAITSISVLGVMMGGWASANKFSLYGGLRAAAQLIAYELPLILAAIAVAVQAGSLSLVGIVESQANFLLPGTNINVWFVFPQLLGFGIFFLAALAELSRPPFDMPIADSELVFGYMTEYTGIKFAMYLLTEYAGMVSMSALMVVLYLGGWQLLPGVPLPGCEGAGGLFDCGVLGTLLGLGVTLGKIVLLTFVMVWARVAYPRLREDQLQRMSWLVLVPLSLLNLAIVAVAKVVF</sequence>
<evidence type="ECO:0000256" key="5">
    <source>
        <dbReference type="HAMAP-Rule" id="MF_01350"/>
    </source>
</evidence>
<feature type="transmembrane region" description="Helical" evidence="5">
    <location>
        <begin position="266"/>
        <end position="287"/>
    </location>
</feature>
<dbReference type="PANTHER" id="PTHR11432:SF3">
    <property type="entry name" value="NADH-UBIQUINONE OXIDOREDUCTASE CHAIN 1"/>
    <property type="match status" value="1"/>
</dbReference>
<keyword evidence="5" id="KW-0874">Quinone</keyword>
<feature type="transmembrane region" description="Helical" evidence="5">
    <location>
        <begin position="25"/>
        <end position="47"/>
    </location>
</feature>
<organism evidence="7 8">
    <name type="scientific">Egicoccus halophilus</name>
    <dbReference type="NCBI Taxonomy" id="1670830"/>
    <lineage>
        <taxon>Bacteria</taxon>
        <taxon>Bacillati</taxon>
        <taxon>Actinomycetota</taxon>
        <taxon>Nitriliruptoria</taxon>
        <taxon>Egicoccales</taxon>
        <taxon>Egicoccaceae</taxon>
        <taxon>Egicoccus</taxon>
    </lineage>
</organism>
<feature type="transmembrane region" description="Helical" evidence="5">
    <location>
        <begin position="208"/>
        <end position="229"/>
    </location>
</feature>
<dbReference type="GO" id="GO:0003954">
    <property type="term" value="F:NADH dehydrogenase activity"/>
    <property type="evidence" value="ECO:0007669"/>
    <property type="project" value="TreeGrafter"/>
</dbReference>
<dbReference type="GO" id="GO:0016655">
    <property type="term" value="F:oxidoreductase activity, acting on NAD(P)H, quinone or similar compound as acceptor"/>
    <property type="evidence" value="ECO:0007669"/>
    <property type="project" value="UniProtKB-UniRule"/>
</dbReference>
<dbReference type="EMBL" id="BMHA01000005">
    <property type="protein sequence ID" value="GGI05756.1"/>
    <property type="molecule type" value="Genomic_DNA"/>
</dbReference>
<keyword evidence="3 5" id="KW-1133">Transmembrane helix</keyword>
<feature type="transmembrane region" description="Helical" evidence="5">
    <location>
        <begin position="97"/>
        <end position="119"/>
    </location>
</feature>
<reference evidence="7" key="1">
    <citation type="journal article" date="2014" name="Int. J. Syst. Evol. Microbiol.">
        <title>Complete genome sequence of Corynebacterium casei LMG S-19264T (=DSM 44701T), isolated from a smear-ripened cheese.</title>
        <authorList>
            <consortium name="US DOE Joint Genome Institute (JGI-PGF)"/>
            <person name="Walter F."/>
            <person name="Albersmeier A."/>
            <person name="Kalinowski J."/>
            <person name="Ruckert C."/>
        </authorList>
    </citation>
    <scope>NUCLEOTIDE SEQUENCE</scope>
    <source>
        <strain evidence="7">CGMCC 1.14988</strain>
    </source>
</reference>
<keyword evidence="2 5" id="KW-0812">Transmembrane</keyword>
<name>A0A8J3A7Q9_9ACTN</name>
<dbReference type="PANTHER" id="PTHR11432">
    <property type="entry name" value="NADH DEHYDROGENASE SUBUNIT 1"/>
    <property type="match status" value="1"/>
</dbReference>
<evidence type="ECO:0000256" key="4">
    <source>
        <dbReference type="ARBA" id="ARBA00023136"/>
    </source>
</evidence>
<proteinExistence type="inferred from homology"/>
<comment type="similarity">
    <text evidence="5 6">Belongs to the complex I subunit 1 family.</text>
</comment>
<accession>A0A8J3A7Q9</accession>
<comment type="function">
    <text evidence="5">NDH-1 shuttles electrons from NADH, via FMN and iron-sulfur (Fe-S) centers, to quinones in the respiratory chain. The immediate electron acceptor for the enzyme in this species is believed to be ubiquinone. Couples the redox reaction to proton translocation (for every two electrons transferred, four hydrogen ions are translocated across the cytoplasmic membrane), and thus conserves the redox energy in a proton gradient. This subunit may bind ubiquinone.</text>
</comment>
<dbReference type="RefSeq" id="WP_130648526.1">
    <property type="nucleotide sequence ID" value="NZ_BMHA01000005.1"/>
</dbReference>
<dbReference type="AlphaFoldDB" id="A0A8J3A7Q9"/>
<feature type="transmembrane region" description="Helical" evidence="5">
    <location>
        <begin position="346"/>
        <end position="367"/>
    </location>
</feature>
<dbReference type="InterPro" id="IPR001694">
    <property type="entry name" value="NADH_UbQ_OxRdtase_su1/FPO"/>
</dbReference>
<comment type="caution">
    <text evidence="7">The sequence shown here is derived from an EMBL/GenBank/DDBJ whole genome shotgun (WGS) entry which is preliminary data.</text>
</comment>
<comment type="subunit">
    <text evidence="5">NDH-1 is composed of 14 different subunits. Subunits NuoA, H, J, K, L, M, N constitute the membrane sector of the complex.</text>
</comment>
<feature type="transmembrane region" description="Helical" evidence="5">
    <location>
        <begin position="131"/>
        <end position="153"/>
    </location>
</feature>
<evidence type="ECO:0000313" key="8">
    <source>
        <dbReference type="Proteomes" id="UP000650511"/>
    </source>
</evidence>
<protein>
    <recommendedName>
        <fullName evidence="5">NADH-quinone oxidoreductase subunit H</fullName>
        <ecNumber evidence="5">7.1.1.-</ecNumber>
    </recommendedName>
    <alternativeName>
        <fullName evidence="5">NADH dehydrogenase I subunit H</fullName>
    </alternativeName>
    <alternativeName>
        <fullName evidence="5">NDH-1 subunit H</fullName>
    </alternativeName>
</protein>
<reference evidence="7" key="2">
    <citation type="submission" date="2020-09" db="EMBL/GenBank/DDBJ databases">
        <authorList>
            <person name="Sun Q."/>
            <person name="Zhou Y."/>
        </authorList>
    </citation>
    <scope>NUCLEOTIDE SEQUENCE</scope>
    <source>
        <strain evidence="7">CGMCC 1.14988</strain>
    </source>
</reference>
<dbReference type="HAMAP" id="MF_01350">
    <property type="entry name" value="NDH1_NuoH"/>
    <property type="match status" value="1"/>
</dbReference>
<evidence type="ECO:0000313" key="7">
    <source>
        <dbReference type="EMBL" id="GGI05756.1"/>
    </source>
</evidence>
<keyword evidence="5" id="KW-1278">Translocase</keyword>
<dbReference type="NCBIfam" id="NF004741">
    <property type="entry name" value="PRK06076.1-2"/>
    <property type="match status" value="1"/>
</dbReference>
<dbReference type="GO" id="GO:0009060">
    <property type="term" value="P:aerobic respiration"/>
    <property type="evidence" value="ECO:0007669"/>
    <property type="project" value="TreeGrafter"/>
</dbReference>
<dbReference type="EC" id="7.1.1.-" evidence="5"/>
<comment type="subcellular location">
    <subcellularLocation>
        <location evidence="5 6">Cell membrane</location>
        <topology evidence="5 6">Multi-pass membrane protein</topology>
    </subcellularLocation>
    <subcellularLocation>
        <location evidence="1">Membrane</location>
        <topology evidence="1">Multi-pass membrane protein</topology>
    </subcellularLocation>
</comment>
<keyword evidence="4 5" id="KW-0472">Membrane</keyword>
<keyword evidence="5 6" id="KW-0520">NAD</keyword>
<evidence type="ECO:0000256" key="6">
    <source>
        <dbReference type="RuleBase" id="RU000471"/>
    </source>
</evidence>
<evidence type="ECO:0000256" key="2">
    <source>
        <dbReference type="ARBA" id="ARBA00022692"/>
    </source>
</evidence>
<keyword evidence="5" id="KW-1003">Cell membrane</keyword>